<dbReference type="Gene3D" id="1.10.510.10">
    <property type="entry name" value="Transferase(Phosphotransferase) domain 1"/>
    <property type="match status" value="1"/>
</dbReference>
<organism evidence="12 13">
    <name type="scientific">Fusibacillus kribbianus</name>
    <dbReference type="NCBI Taxonomy" id="3044208"/>
    <lineage>
        <taxon>Bacteria</taxon>
        <taxon>Bacillati</taxon>
        <taxon>Bacillota</taxon>
        <taxon>Clostridia</taxon>
        <taxon>Lachnospirales</taxon>
        <taxon>Lachnospiraceae</taxon>
        <taxon>Fusibacillus</taxon>
    </lineage>
</organism>
<comment type="caution">
    <text evidence="12">The sequence shown here is derived from an EMBL/GenBank/DDBJ whole genome shotgun (WGS) entry which is preliminary data.</text>
</comment>
<keyword evidence="6 9" id="KW-0067">ATP-binding</keyword>
<evidence type="ECO:0000256" key="2">
    <source>
        <dbReference type="ARBA" id="ARBA00022527"/>
    </source>
</evidence>
<dbReference type="InterPro" id="IPR017441">
    <property type="entry name" value="Protein_kinase_ATP_BS"/>
</dbReference>
<comment type="catalytic activity">
    <reaction evidence="8">
        <text>L-seryl-[protein] + ATP = O-phospho-L-seryl-[protein] + ADP + H(+)</text>
        <dbReference type="Rhea" id="RHEA:17989"/>
        <dbReference type="Rhea" id="RHEA-COMP:9863"/>
        <dbReference type="Rhea" id="RHEA-COMP:11604"/>
        <dbReference type="ChEBI" id="CHEBI:15378"/>
        <dbReference type="ChEBI" id="CHEBI:29999"/>
        <dbReference type="ChEBI" id="CHEBI:30616"/>
        <dbReference type="ChEBI" id="CHEBI:83421"/>
        <dbReference type="ChEBI" id="CHEBI:456216"/>
        <dbReference type="EC" id="2.7.11.1"/>
    </reaction>
</comment>
<accession>A0AAP4BB50</accession>
<dbReference type="EMBL" id="JASGBQ010000001">
    <property type="protein sequence ID" value="MDI9241189.1"/>
    <property type="molecule type" value="Genomic_DNA"/>
</dbReference>
<evidence type="ECO:0000313" key="12">
    <source>
        <dbReference type="EMBL" id="MDI9241189.1"/>
    </source>
</evidence>
<keyword evidence="10" id="KW-0472">Membrane</keyword>
<dbReference type="Proteomes" id="UP001300383">
    <property type="component" value="Unassembled WGS sequence"/>
</dbReference>
<dbReference type="CDD" id="cd14014">
    <property type="entry name" value="STKc_PknB_like"/>
    <property type="match status" value="1"/>
</dbReference>
<name>A0AAP4BB50_9FIRM</name>
<evidence type="ECO:0000256" key="9">
    <source>
        <dbReference type="PROSITE-ProRule" id="PRU10141"/>
    </source>
</evidence>
<evidence type="ECO:0000256" key="6">
    <source>
        <dbReference type="ARBA" id="ARBA00022840"/>
    </source>
</evidence>
<keyword evidence="5 12" id="KW-0418">Kinase</keyword>
<dbReference type="PROSITE" id="PS00107">
    <property type="entry name" value="PROTEIN_KINASE_ATP"/>
    <property type="match status" value="1"/>
</dbReference>
<evidence type="ECO:0000256" key="5">
    <source>
        <dbReference type="ARBA" id="ARBA00022777"/>
    </source>
</evidence>
<evidence type="ECO:0000313" key="13">
    <source>
        <dbReference type="Proteomes" id="UP001300383"/>
    </source>
</evidence>
<dbReference type="PROSITE" id="PS50011">
    <property type="entry name" value="PROTEIN_KINASE_DOM"/>
    <property type="match status" value="1"/>
</dbReference>
<dbReference type="AlphaFoldDB" id="A0AAP4BB50"/>
<gene>
    <name evidence="12" type="ORF">QJ036_01680</name>
</gene>
<dbReference type="PANTHER" id="PTHR24363">
    <property type="entry name" value="SERINE/THREONINE PROTEIN KINASE"/>
    <property type="match status" value="1"/>
</dbReference>
<dbReference type="InterPro" id="IPR011009">
    <property type="entry name" value="Kinase-like_dom_sf"/>
</dbReference>
<proteinExistence type="predicted"/>
<evidence type="ECO:0000256" key="7">
    <source>
        <dbReference type="ARBA" id="ARBA00047899"/>
    </source>
</evidence>
<evidence type="ECO:0000256" key="10">
    <source>
        <dbReference type="SAM" id="Phobius"/>
    </source>
</evidence>
<evidence type="ECO:0000256" key="4">
    <source>
        <dbReference type="ARBA" id="ARBA00022741"/>
    </source>
</evidence>
<dbReference type="InterPro" id="IPR000719">
    <property type="entry name" value="Prot_kinase_dom"/>
</dbReference>
<feature type="binding site" evidence="9">
    <location>
        <position position="45"/>
    </location>
    <ligand>
        <name>ATP</name>
        <dbReference type="ChEBI" id="CHEBI:30616"/>
    </ligand>
</feature>
<keyword evidence="13" id="KW-1185">Reference proteome</keyword>
<protein>
    <recommendedName>
        <fullName evidence="1">non-specific serine/threonine protein kinase</fullName>
        <ecNumber evidence="1">2.7.11.1</ecNumber>
    </recommendedName>
</protein>
<keyword evidence="4 9" id="KW-0547">Nucleotide-binding</keyword>
<feature type="domain" description="Protein kinase" evidence="11">
    <location>
        <begin position="16"/>
        <end position="291"/>
    </location>
</feature>
<keyword evidence="2" id="KW-0723">Serine/threonine-protein kinase</keyword>
<keyword evidence="10" id="KW-1133">Transmembrane helix</keyword>
<dbReference type="GO" id="GO:0004674">
    <property type="term" value="F:protein serine/threonine kinase activity"/>
    <property type="evidence" value="ECO:0007669"/>
    <property type="project" value="UniProtKB-KW"/>
</dbReference>
<dbReference type="SUPFAM" id="SSF56112">
    <property type="entry name" value="Protein kinase-like (PK-like)"/>
    <property type="match status" value="1"/>
</dbReference>
<evidence type="ECO:0000256" key="8">
    <source>
        <dbReference type="ARBA" id="ARBA00048679"/>
    </source>
</evidence>
<sequence>MQKNTLEDGKKLNMRYLVIRSVGQGGFGITYLAEDEVMKQHVVIKEYFPVLLVDRNEAGELLLPESEEERERYREGMKRFLNEAKILASLFDVPGIVKVLDYFQENQTAYIVMEYVKGISLRSYLERMESEFSFEKACAMVRPVMNALEKVHQKGLLHRDINPDNLMVEEDGRIKMLDFGSAREYFLEQDRERTLTILVKNGYAPPEQYEKRGNQGPWTDIYALCATMYEMMTGCMPPNSMERKLEDGLYAPSAYDVEITPEQEELFLKKGLALEVQDRYRSVREMMEDFFPEGQEKKEKRKNRKKAVLSICALAVAALAAIGYVVFRSKSQQELPYAGSFVRGSKEYEEFMEYVKEFAVATEEYTESDGFEAVRYTLNEETVKEINLPSNINAFRMKADELMEAIKEKGYAPELTGNEKVFEVEEGGYGSIQTSFFIRDNYETPDGIGLEVRYEYFTNEITFIRLINKNGTDADYSRMAAEIIGAMFPHLKDEITADAIWEGKNIFEEQEEKSNQNIQGFETREIYVRFLWRDGVDEATICFFPFGGEYEKPAYRW</sequence>
<dbReference type="EC" id="2.7.11.1" evidence="1"/>
<comment type="catalytic activity">
    <reaction evidence="7">
        <text>L-threonyl-[protein] + ATP = O-phospho-L-threonyl-[protein] + ADP + H(+)</text>
        <dbReference type="Rhea" id="RHEA:46608"/>
        <dbReference type="Rhea" id="RHEA-COMP:11060"/>
        <dbReference type="Rhea" id="RHEA-COMP:11605"/>
        <dbReference type="ChEBI" id="CHEBI:15378"/>
        <dbReference type="ChEBI" id="CHEBI:30013"/>
        <dbReference type="ChEBI" id="CHEBI:30616"/>
        <dbReference type="ChEBI" id="CHEBI:61977"/>
        <dbReference type="ChEBI" id="CHEBI:456216"/>
        <dbReference type="EC" id="2.7.11.1"/>
    </reaction>
</comment>
<keyword evidence="10" id="KW-0812">Transmembrane</keyword>
<dbReference type="GO" id="GO:0005524">
    <property type="term" value="F:ATP binding"/>
    <property type="evidence" value="ECO:0007669"/>
    <property type="project" value="UniProtKB-UniRule"/>
</dbReference>
<dbReference type="PANTHER" id="PTHR24363:SF0">
    <property type="entry name" value="SERINE_THREONINE KINASE LIKE DOMAIN CONTAINING 1"/>
    <property type="match status" value="1"/>
</dbReference>
<keyword evidence="3 12" id="KW-0808">Transferase</keyword>
<evidence type="ECO:0000259" key="11">
    <source>
        <dbReference type="PROSITE" id="PS50011"/>
    </source>
</evidence>
<evidence type="ECO:0000256" key="3">
    <source>
        <dbReference type="ARBA" id="ARBA00022679"/>
    </source>
</evidence>
<evidence type="ECO:0000256" key="1">
    <source>
        <dbReference type="ARBA" id="ARBA00012513"/>
    </source>
</evidence>
<dbReference type="Pfam" id="PF00069">
    <property type="entry name" value="Pkinase"/>
    <property type="match status" value="1"/>
</dbReference>
<reference evidence="12 13" key="1">
    <citation type="submission" date="2023-05" db="EMBL/GenBank/DDBJ databases">
        <title>[ruminococcus] sp. nov., isolated from a pig farm feces dump.</title>
        <authorList>
            <person name="Chang Y.-H."/>
        </authorList>
    </citation>
    <scope>NUCLEOTIDE SEQUENCE [LARGE SCALE GENOMIC DNA]</scope>
    <source>
        <strain evidence="12 13">YH-rum2234</strain>
    </source>
</reference>
<feature type="transmembrane region" description="Helical" evidence="10">
    <location>
        <begin position="307"/>
        <end position="327"/>
    </location>
</feature>
<dbReference type="RefSeq" id="WP_283229691.1">
    <property type="nucleotide sequence ID" value="NZ_JASGBQ010000001.1"/>
</dbReference>